<reference evidence="1" key="1">
    <citation type="journal article" date="2021" name="Proc. Natl. Acad. Sci. U.S.A.">
        <title>A Catalog of Tens of Thousands of Viruses from Human Metagenomes Reveals Hidden Associations with Chronic Diseases.</title>
        <authorList>
            <person name="Tisza M.J."/>
            <person name="Buck C.B."/>
        </authorList>
    </citation>
    <scope>NUCLEOTIDE SEQUENCE</scope>
    <source>
        <strain evidence="1">CtX5W26</strain>
    </source>
</reference>
<organism evidence="1">
    <name type="scientific">Siphoviridae sp. ctX5W26</name>
    <dbReference type="NCBI Taxonomy" id="2825540"/>
    <lineage>
        <taxon>Viruses</taxon>
        <taxon>Duplodnaviria</taxon>
        <taxon>Heunggongvirae</taxon>
        <taxon>Uroviricota</taxon>
        <taxon>Caudoviricetes</taxon>
    </lineage>
</organism>
<dbReference type="EMBL" id="BK016076">
    <property type="protein sequence ID" value="DAF92940.1"/>
    <property type="molecule type" value="Genomic_DNA"/>
</dbReference>
<name>A0A8S5UES2_9CAUD</name>
<evidence type="ECO:0000313" key="1">
    <source>
        <dbReference type="EMBL" id="DAF92940.1"/>
    </source>
</evidence>
<protein>
    <submittedName>
        <fullName evidence="1">Uncharacterized protein</fullName>
    </submittedName>
</protein>
<proteinExistence type="predicted"/>
<accession>A0A8S5UES2</accession>
<sequence length="218" mass="25377">MVLCTNPPLRYKISDWRQLKGCLSNNSKHLHISTKTYLNNKHLNGLNISVEDDRYGILFSYCIGLTGDIITEYSSITDNFSKDLILTELKRFGFLVEFVQEEHVSGSLLDLLMTLSHLNYDKLRLMNHYHYNQDTQKEFVTDAVLFNTEHLVDWINPGYACTDSEFDEAIKSGWALSITNITRRDKKHYDWTWLYNKVMNIDDLLEANSIHHYDGGLS</sequence>